<sequence>MPLPFKTRPQLSEKKRLALVRLKQLKRKFERNPRFKDDYITFMDSVFKDGDAERADNQPRADQNASRWLQVAELMSSTWLTGPKFLWEREIVTQKTTPQLMVGDPEVKKHPVILPRDGVITCLIIGYCHEKSQHQGRGQTLNELRAHEEHADQQKHKRCQIYLLTVLIPHHHSLSVGWIVFGPFLTSRVAENIRDMID</sequence>
<proteinExistence type="predicted"/>
<accession>A0A5J5CBF3</accession>
<comment type="caution">
    <text evidence="1">The sequence shown here is derived from an EMBL/GenBank/DDBJ whole genome shotgun (WGS) entry which is preliminary data.</text>
</comment>
<gene>
    <name evidence="1" type="ORF">FQN60_010595</name>
</gene>
<dbReference type="PANTHER" id="PTHR47331:SF5">
    <property type="entry name" value="RIBONUCLEASE H"/>
    <property type="match status" value="1"/>
</dbReference>
<dbReference type="AlphaFoldDB" id="A0A5J5CBF3"/>
<keyword evidence="2" id="KW-1185">Reference proteome</keyword>
<dbReference type="PANTHER" id="PTHR47331">
    <property type="entry name" value="PHD-TYPE DOMAIN-CONTAINING PROTEIN"/>
    <property type="match status" value="1"/>
</dbReference>
<dbReference type="EMBL" id="VOFY01000459">
    <property type="protein sequence ID" value="KAA8578575.1"/>
    <property type="molecule type" value="Genomic_DNA"/>
</dbReference>
<protein>
    <submittedName>
        <fullName evidence="1">Uncharacterized protein</fullName>
    </submittedName>
</protein>
<evidence type="ECO:0000313" key="1">
    <source>
        <dbReference type="EMBL" id="KAA8578575.1"/>
    </source>
</evidence>
<reference evidence="1 2" key="1">
    <citation type="submission" date="2019-08" db="EMBL/GenBank/DDBJ databases">
        <title>A chromosome-level genome assembly, high-density linkage maps, and genome scans reveal the genomic architecture of hybrid incompatibilities underlying speciation via character displacement in darters (Percidae: Etheostominae).</title>
        <authorList>
            <person name="Moran R.L."/>
            <person name="Catchen J.M."/>
            <person name="Fuller R.C."/>
        </authorList>
    </citation>
    <scope>NUCLEOTIDE SEQUENCE [LARGE SCALE GENOMIC DNA]</scope>
    <source>
        <strain evidence="1">EspeVRDwgs_2016</strain>
        <tissue evidence="1">Muscle</tissue>
    </source>
</reference>
<organism evidence="1 2">
    <name type="scientific">Etheostoma spectabile</name>
    <name type="common">orangethroat darter</name>
    <dbReference type="NCBI Taxonomy" id="54343"/>
    <lineage>
        <taxon>Eukaryota</taxon>
        <taxon>Metazoa</taxon>
        <taxon>Chordata</taxon>
        <taxon>Craniata</taxon>
        <taxon>Vertebrata</taxon>
        <taxon>Euteleostomi</taxon>
        <taxon>Actinopterygii</taxon>
        <taxon>Neopterygii</taxon>
        <taxon>Teleostei</taxon>
        <taxon>Neoteleostei</taxon>
        <taxon>Acanthomorphata</taxon>
        <taxon>Eupercaria</taxon>
        <taxon>Perciformes</taxon>
        <taxon>Percoidei</taxon>
        <taxon>Percidae</taxon>
        <taxon>Etheostomatinae</taxon>
        <taxon>Etheostoma</taxon>
    </lineage>
</organism>
<evidence type="ECO:0000313" key="2">
    <source>
        <dbReference type="Proteomes" id="UP000327493"/>
    </source>
</evidence>
<name>A0A5J5CBF3_9PERO</name>
<dbReference type="Proteomes" id="UP000327493">
    <property type="component" value="Unassembled WGS sequence"/>
</dbReference>